<keyword evidence="1" id="KW-0812">Transmembrane</keyword>
<accession>A0A5B8A540</accession>
<dbReference type="EMBL" id="CP040896">
    <property type="protein sequence ID" value="QDA62337.1"/>
    <property type="molecule type" value="Genomic_DNA"/>
</dbReference>
<dbReference type="InterPro" id="IPR011727">
    <property type="entry name" value="CHP02117"/>
</dbReference>
<gene>
    <name evidence="2" type="ORF">FHG12_20555</name>
</gene>
<dbReference type="KEGG" id="hyj:FHG12_20555"/>
<dbReference type="NCBIfam" id="TIGR02117">
    <property type="entry name" value="chp_urease_rgn"/>
    <property type="match status" value="1"/>
</dbReference>
<dbReference type="OrthoDB" id="211174at2"/>
<protein>
    <submittedName>
        <fullName evidence="2">TIGR02117 family protein</fullName>
    </submittedName>
</protein>
<evidence type="ECO:0000313" key="3">
    <source>
        <dbReference type="Proteomes" id="UP000305398"/>
    </source>
</evidence>
<proteinExistence type="predicted"/>
<sequence>MDIGWAKRRIQGLMQAVVALLVLLLTGSIVPVNRGFRQTPGGIPVYVVSNGLHTDLVVPLRESRTHTDWLAHVADSAIKQQFASYQYVAFGWGNEGFYLDSYGGHFPRVGTALRALLPSATLMHVDFYRTPPRTGERAVALHVSPAQYQQLVHIIEHSFQPDSAGRFVLRNGAGYTSEDFFFRARGRYHALRTCNDWTNSALRRAGIRAALKAPFAPTVMYQVRQIQQDTVDR</sequence>
<evidence type="ECO:0000256" key="1">
    <source>
        <dbReference type="SAM" id="Phobius"/>
    </source>
</evidence>
<evidence type="ECO:0000313" key="2">
    <source>
        <dbReference type="EMBL" id="QDA62337.1"/>
    </source>
</evidence>
<keyword evidence="3" id="KW-1185">Reference proteome</keyword>
<dbReference type="Pfam" id="PF09601">
    <property type="entry name" value="DUF2459"/>
    <property type="match status" value="1"/>
</dbReference>
<dbReference type="AlphaFoldDB" id="A0A5B8A540"/>
<feature type="transmembrane region" description="Helical" evidence="1">
    <location>
        <begin position="12"/>
        <end position="30"/>
    </location>
</feature>
<keyword evidence="1" id="KW-1133">Transmembrane helix</keyword>
<reference evidence="2 3" key="1">
    <citation type="submission" date="2019-06" db="EMBL/GenBank/DDBJ databases">
        <authorList>
            <person name="Srinivasan S."/>
        </authorList>
    </citation>
    <scope>NUCLEOTIDE SEQUENCE [LARGE SCALE GENOMIC DNA]</scope>
    <source>
        <strain evidence="2 3">17J68-5</strain>
    </source>
</reference>
<organism evidence="2 3">
    <name type="scientific">Hymenobacter jejuensis</name>
    <dbReference type="NCBI Taxonomy" id="2502781"/>
    <lineage>
        <taxon>Bacteria</taxon>
        <taxon>Pseudomonadati</taxon>
        <taxon>Bacteroidota</taxon>
        <taxon>Cytophagia</taxon>
        <taxon>Cytophagales</taxon>
        <taxon>Hymenobacteraceae</taxon>
        <taxon>Hymenobacter</taxon>
    </lineage>
</organism>
<dbReference type="Proteomes" id="UP000305398">
    <property type="component" value="Chromosome"/>
</dbReference>
<name>A0A5B8A540_9BACT</name>
<keyword evidence="1" id="KW-0472">Membrane</keyword>